<evidence type="ECO:0000313" key="5">
    <source>
        <dbReference type="Proteomes" id="UP000799767"/>
    </source>
</evidence>
<dbReference type="GO" id="GO:0007165">
    <property type="term" value="P:signal transduction"/>
    <property type="evidence" value="ECO:0007669"/>
    <property type="project" value="TreeGrafter"/>
</dbReference>
<dbReference type="GO" id="GO:0005737">
    <property type="term" value="C:cytoplasm"/>
    <property type="evidence" value="ECO:0007669"/>
    <property type="project" value="TreeGrafter"/>
</dbReference>
<dbReference type="InterPro" id="IPR014756">
    <property type="entry name" value="Ig_E-set"/>
</dbReference>
<evidence type="ECO:0000256" key="1">
    <source>
        <dbReference type="ARBA" id="ARBA00010926"/>
    </source>
</evidence>
<dbReference type="InterPro" id="IPR032640">
    <property type="entry name" value="AMPK1_CBM"/>
</dbReference>
<dbReference type="PANTHER" id="PTHR10343">
    <property type="entry name" value="5'-AMP-ACTIVATED PROTEIN KINASE , BETA SUBUNIT"/>
    <property type="match status" value="1"/>
</dbReference>
<dbReference type="Proteomes" id="UP000799767">
    <property type="component" value="Unassembled WGS sequence"/>
</dbReference>
<feature type="compositionally biased region" description="Low complexity" evidence="2">
    <location>
        <begin position="1"/>
        <end position="17"/>
    </location>
</feature>
<organism evidence="4 5">
    <name type="scientific">Neohortaea acidophila</name>
    <dbReference type="NCBI Taxonomy" id="245834"/>
    <lineage>
        <taxon>Eukaryota</taxon>
        <taxon>Fungi</taxon>
        <taxon>Dikarya</taxon>
        <taxon>Ascomycota</taxon>
        <taxon>Pezizomycotina</taxon>
        <taxon>Dothideomycetes</taxon>
        <taxon>Dothideomycetidae</taxon>
        <taxon>Mycosphaerellales</taxon>
        <taxon>Teratosphaeriaceae</taxon>
        <taxon>Neohortaea</taxon>
    </lineage>
</organism>
<evidence type="ECO:0000256" key="2">
    <source>
        <dbReference type="SAM" id="MobiDB-lite"/>
    </source>
</evidence>
<dbReference type="Gene3D" id="6.20.250.60">
    <property type="match status" value="1"/>
</dbReference>
<gene>
    <name evidence="4" type="ORF">BDY17DRAFT_296237</name>
</gene>
<dbReference type="InterPro" id="IPR013783">
    <property type="entry name" value="Ig-like_fold"/>
</dbReference>
<feature type="region of interest" description="Disordered" evidence="2">
    <location>
        <begin position="304"/>
        <end position="403"/>
    </location>
</feature>
<dbReference type="SMART" id="SM01010">
    <property type="entry name" value="AMPKBI"/>
    <property type="match status" value="1"/>
</dbReference>
<proteinExistence type="inferred from homology"/>
<feature type="compositionally biased region" description="Basic and acidic residues" evidence="2">
    <location>
        <begin position="22"/>
        <end position="39"/>
    </location>
</feature>
<dbReference type="GO" id="GO:0019901">
    <property type="term" value="F:protein kinase binding"/>
    <property type="evidence" value="ECO:0007669"/>
    <property type="project" value="TreeGrafter"/>
</dbReference>
<dbReference type="PANTHER" id="PTHR10343:SF84">
    <property type="entry name" value="5'-AMP-ACTIVATED PROTEIN KINASE SUBUNIT BETA-1"/>
    <property type="match status" value="1"/>
</dbReference>
<keyword evidence="5" id="KW-1185">Reference proteome</keyword>
<dbReference type="Pfam" id="PF16561">
    <property type="entry name" value="AMPK1_CBM"/>
    <property type="match status" value="1"/>
</dbReference>
<dbReference type="AlphaFoldDB" id="A0A6A6PZZ3"/>
<feature type="compositionally biased region" description="Polar residues" evidence="2">
    <location>
        <begin position="347"/>
        <end position="362"/>
    </location>
</feature>
<evidence type="ECO:0000259" key="3">
    <source>
        <dbReference type="SMART" id="SM01010"/>
    </source>
</evidence>
<reference evidence="4" key="1">
    <citation type="journal article" date="2020" name="Stud. Mycol.">
        <title>101 Dothideomycetes genomes: a test case for predicting lifestyles and emergence of pathogens.</title>
        <authorList>
            <person name="Haridas S."/>
            <person name="Albert R."/>
            <person name="Binder M."/>
            <person name="Bloem J."/>
            <person name="Labutti K."/>
            <person name="Salamov A."/>
            <person name="Andreopoulos B."/>
            <person name="Baker S."/>
            <person name="Barry K."/>
            <person name="Bills G."/>
            <person name="Bluhm B."/>
            <person name="Cannon C."/>
            <person name="Castanera R."/>
            <person name="Culley D."/>
            <person name="Daum C."/>
            <person name="Ezra D."/>
            <person name="Gonzalez J."/>
            <person name="Henrissat B."/>
            <person name="Kuo A."/>
            <person name="Liang C."/>
            <person name="Lipzen A."/>
            <person name="Lutzoni F."/>
            <person name="Magnuson J."/>
            <person name="Mondo S."/>
            <person name="Nolan M."/>
            <person name="Ohm R."/>
            <person name="Pangilinan J."/>
            <person name="Park H.-J."/>
            <person name="Ramirez L."/>
            <person name="Alfaro M."/>
            <person name="Sun H."/>
            <person name="Tritt A."/>
            <person name="Yoshinaga Y."/>
            <person name="Zwiers L.-H."/>
            <person name="Turgeon B."/>
            <person name="Goodwin S."/>
            <person name="Spatafora J."/>
            <person name="Crous P."/>
            <person name="Grigoriev I."/>
        </authorList>
    </citation>
    <scope>NUCLEOTIDE SEQUENCE</scope>
    <source>
        <strain evidence="4">CBS 113389</strain>
    </source>
</reference>
<keyword evidence="4" id="KW-0808">Transferase</keyword>
<dbReference type="GeneID" id="54474432"/>
<dbReference type="Pfam" id="PF04739">
    <property type="entry name" value="AMPKBI"/>
    <property type="match status" value="1"/>
</dbReference>
<dbReference type="Gene3D" id="2.60.40.10">
    <property type="entry name" value="Immunoglobulins"/>
    <property type="match status" value="1"/>
</dbReference>
<dbReference type="GO" id="GO:0031588">
    <property type="term" value="C:nucleotide-activated protein kinase complex"/>
    <property type="evidence" value="ECO:0007669"/>
    <property type="project" value="TreeGrafter"/>
</dbReference>
<dbReference type="GO" id="GO:0005634">
    <property type="term" value="C:nucleus"/>
    <property type="evidence" value="ECO:0007669"/>
    <property type="project" value="TreeGrafter"/>
</dbReference>
<dbReference type="InterPro" id="IPR006828">
    <property type="entry name" value="ASC_dom"/>
</dbReference>
<dbReference type="SUPFAM" id="SSF81296">
    <property type="entry name" value="E set domains"/>
    <property type="match status" value="1"/>
</dbReference>
<evidence type="ECO:0000313" key="4">
    <source>
        <dbReference type="EMBL" id="KAF2484747.1"/>
    </source>
</evidence>
<dbReference type="RefSeq" id="XP_033591316.1">
    <property type="nucleotide sequence ID" value="XM_033733430.1"/>
</dbReference>
<dbReference type="OrthoDB" id="531008at2759"/>
<dbReference type="SUPFAM" id="SSF160219">
    <property type="entry name" value="AMPKBI-like"/>
    <property type="match status" value="1"/>
</dbReference>
<dbReference type="CDD" id="cd02859">
    <property type="entry name" value="E_set_AMPKbeta_like_N"/>
    <property type="match status" value="1"/>
</dbReference>
<keyword evidence="4" id="KW-0418">Kinase</keyword>
<feature type="region of interest" description="Disordered" evidence="2">
    <location>
        <begin position="1"/>
        <end position="134"/>
    </location>
</feature>
<sequence>MGQSESSPTTTTTSNPPSRKPSQRESNHSRGRDGHDSPSVKRVVPRNQTPPTTSNLSAAAASTSTSTEYAQASHSRSRSTTSASAPVNMGSSESKPQPPARSATLQTSSTSEKKQASPRRYPVAGDADSQQDISPAVVPTLFGLPESAWNHPPRLPLPIDRDPEPASPILTPRSGTPTVQNEVEGNLLEKESRLLSSTTLDDEEGGADIQQFAMETDPLAPKVPTTLIYPGEGDTVYVTGTFASWEKKFRMHKGKDGIFRATLPLHPGTHHITFLVDGDMKTSTDLPTTVDFAAALVNYIEVSSAQSPTADRQPTEAIPIPGAVDGPGRPAVNDHPLTGPAGHDELSSIQATGAPAPNQQPASLRPHSIPKQGGLTPQISQAGQQQPPAQSKPSKPKAPRPRYSSQIPTIFLHLDMYNNPEDPRYRLAVKASQNLPQPPSLPMFMSKSILNATTPQKDDASVLTMPNHTVLNHLATSSIRQGVLATSGTTRYKRKFLTTIMYKPTSDDG</sequence>
<accession>A0A6A6PZZ3</accession>
<feature type="domain" description="Association with the SNF1 complex (ASC)" evidence="3">
    <location>
        <begin position="396"/>
        <end position="505"/>
    </location>
</feature>
<comment type="similarity">
    <text evidence="1">Belongs to the 5'-AMP-activated protein kinase beta subunit family.</text>
</comment>
<dbReference type="EMBL" id="MU001634">
    <property type="protein sequence ID" value="KAF2484747.1"/>
    <property type="molecule type" value="Genomic_DNA"/>
</dbReference>
<feature type="compositionally biased region" description="Low complexity" evidence="2">
    <location>
        <begin position="377"/>
        <end position="393"/>
    </location>
</feature>
<dbReference type="GO" id="GO:0016301">
    <property type="term" value="F:kinase activity"/>
    <property type="evidence" value="ECO:0007669"/>
    <property type="project" value="UniProtKB-KW"/>
</dbReference>
<dbReference type="InterPro" id="IPR050827">
    <property type="entry name" value="CRP1_MDG1_kinase"/>
</dbReference>
<protein>
    <submittedName>
        <fullName evidence="4">5'-AMP-activated protein kinase beta subunit, interation domain-containing protein</fullName>
    </submittedName>
</protein>
<name>A0A6A6PZZ3_9PEZI</name>
<dbReference type="InterPro" id="IPR037256">
    <property type="entry name" value="ASC_dom_sf"/>
</dbReference>
<feature type="compositionally biased region" description="Low complexity" evidence="2">
    <location>
        <begin position="49"/>
        <end position="85"/>
    </location>
</feature>